<keyword evidence="1" id="KW-1133">Transmembrane helix</keyword>
<proteinExistence type="predicted"/>
<gene>
    <name evidence="2" type="ORF">BGAL_0294g00020</name>
</gene>
<dbReference type="AlphaFoldDB" id="A0A4S8QVU2"/>
<dbReference type="Proteomes" id="UP000308671">
    <property type="component" value="Unassembled WGS sequence"/>
</dbReference>
<protein>
    <submittedName>
        <fullName evidence="2">Uncharacterized protein</fullName>
    </submittedName>
</protein>
<name>A0A4S8QVU2_9HELO</name>
<keyword evidence="1" id="KW-0472">Membrane</keyword>
<sequence length="69" mass="7916">MAGQDSRGNVDYFLPPDDLNEIFCVTWKAFRMALYLVLWAEFCSSLLVLVFDIVTQESSQQMAHIVRGE</sequence>
<evidence type="ECO:0000313" key="2">
    <source>
        <dbReference type="EMBL" id="THV47695.1"/>
    </source>
</evidence>
<dbReference type="EMBL" id="PQXL01000294">
    <property type="protein sequence ID" value="THV47695.1"/>
    <property type="molecule type" value="Genomic_DNA"/>
</dbReference>
<comment type="caution">
    <text evidence="2">The sequence shown here is derived from an EMBL/GenBank/DDBJ whole genome shotgun (WGS) entry which is preliminary data.</text>
</comment>
<accession>A0A4S8QVU2</accession>
<evidence type="ECO:0000256" key="1">
    <source>
        <dbReference type="SAM" id="Phobius"/>
    </source>
</evidence>
<organism evidence="2 3">
    <name type="scientific">Botrytis galanthina</name>
    <dbReference type="NCBI Taxonomy" id="278940"/>
    <lineage>
        <taxon>Eukaryota</taxon>
        <taxon>Fungi</taxon>
        <taxon>Dikarya</taxon>
        <taxon>Ascomycota</taxon>
        <taxon>Pezizomycotina</taxon>
        <taxon>Leotiomycetes</taxon>
        <taxon>Helotiales</taxon>
        <taxon>Sclerotiniaceae</taxon>
        <taxon>Botrytis</taxon>
    </lineage>
</organism>
<keyword evidence="3" id="KW-1185">Reference proteome</keyword>
<keyword evidence="1" id="KW-0812">Transmembrane</keyword>
<feature type="transmembrane region" description="Helical" evidence="1">
    <location>
        <begin position="33"/>
        <end position="54"/>
    </location>
</feature>
<evidence type="ECO:0000313" key="3">
    <source>
        <dbReference type="Proteomes" id="UP000308671"/>
    </source>
</evidence>
<reference evidence="2 3" key="1">
    <citation type="submission" date="2017-12" db="EMBL/GenBank/DDBJ databases">
        <title>Comparative genomics of Botrytis spp.</title>
        <authorList>
            <person name="Valero-Jimenez C.A."/>
            <person name="Tapia P."/>
            <person name="Veloso J."/>
            <person name="Silva-Moreno E."/>
            <person name="Staats M."/>
            <person name="Valdes J.H."/>
            <person name="Van Kan J.A.L."/>
        </authorList>
    </citation>
    <scope>NUCLEOTIDE SEQUENCE [LARGE SCALE GENOMIC DNA]</scope>
    <source>
        <strain evidence="2 3">MUCL435</strain>
    </source>
</reference>